<proteinExistence type="predicted"/>
<organism evidence="1">
    <name type="scientific">Brassica oleracea</name>
    <name type="common">Wild cabbage</name>
    <dbReference type="NCBI Taxonomy" id="3712"/>
    <lineage>
        <taxon>Eukaryota</taxon>
        <taxon>Viridiplantae</taxon>
        <taxon>Streptophyta</taxon>
        <taxon>Embryophyta</taxon>
        <taxon>Tracheophyta</taxon>
        <taxon>Spermatophyta</taxon>
        <taxon>Magnoliopsida</taxon>
        <taxon>eudicotyledons</taxon>
        <taxon>Gunneridae</taxon>
        <taxon>Pentapetalae</taxon>
        <taxon>rosids</taxon>
        <taxon>malvids</taxon>
        <taxon>Brassicales</taxon>
        <taxon>Brassicaceae</taxon>
        <taxon>Brassiceae</taxon>
        <taxon>Brassica</taxon>
    </lineage>
</organism>
<protein>
    <submittedName>
        <fullName evidence="1">Uncharacterized protein</fullName>
    </submittedName>
</protein>
<sequence>MLDLEAGLGMVQDEIFKITDGITNKQRRALKIDSKYTLMTSIIFITDLISISCHKNLTA</sequence>
<reference evidence="1" key="1">
    <citation type="submission" date="2018-11" db="EMBL/GenBank/DDBJ databases">
        <authorList>
            <consortium name="Genoscope - CEA"/>
            <person name="William W."/>
        </authorList>
    </citation>
    <scope>NUCLEOTIDE SEQUENCE</scope>
</reference>
<name>A0A3P6B3E8_BRAOL</name>
<gene>
    <name evidence="1" type="ORF">BOLC3T17086H</name>
</gene>
<dbReference type="EMBL" id="LR031872">
    <property type="protein sequence ID" value="VDC93744.1"/>
    <property type="molecule type" value="Genomic_DNA"/>
</dbReference>
<evidence type="ECO:0000313" key="1">
    <source>
        <dbReference type="EMBL" id="VDC93744.1"/>
    </source>
</evidence>
<accession>A0A3P6B3E8</accession>
<dbReference type="AlphaFoldDB" id="A0A3P6B3E8"/>